<proteinExistence type="predicted"/>
<evidence type="ECO:0000313" key="2">
    <source>
        <dbReference type="EMBL" id="MFN0292412.1"/>
    </source>
</evidence>
<keyword evidence="1" id="KW-0732">Signal</keyword>
<name>A0ABW9JJ26_9SPHI</name>
<gene>
    <name evidence="2" type="ORF">E5L68_013480</name>
</gene>
<dbReference type="RefSeq" id="WP_138728460.1">
    <property type="nucleotide sequence ID" value="NZ_SRMP02000023.1"/>
</dbReference>
<reference evidence="2 3" key="1">
    <citation type="submission" date="2024-12" db="EMBL/GenBank/DDBJ databases">
        <authorList>
            <person name="Hu S."/>
        </authorList>
    </citation>
    <scope>NUCLEOTIDE SEQUENCE [LARGE SCALE GENOMIC DNA]</scope>
    <source>
        <strain evidence="2 3">P-25</strain>
    </source>
</reference>
<accession>A0ABW9JJ26</accession>
<evidence type="ECO:0000256" key="1">
    <source>
        <dbReference type="SAM" id="SignalP"/>
    </source>
</evidence>
<dbReference type="EMBL" id="SRMP02000023">
    <property type="protein sequence ID" value="MFN0292412.1"/>
    <property type="molecule type" value="Genomic_DNA"/>
</dbReference>
<keyword evidence="3" id="KW-1185">Reference proteome</keyword>
<dbReference type="Proteomes" id="UP001517367">
    <property type="component" value="Unassembled WGS sequence"/>
</dbReference>
<dbReference type="NCBIfam" id="TIGR04183">
    <property type="entry name" value="Por_Secre_tail"/>
    <property type="match status" value="1"/>
</dbReference>
<comment type="caution">
    <text evidence="2">The sequence shown here is derived from an EMBL/GenBank/DDBJ whole genome shotgun (WGS) entry which is preliminary data.</text>
</comment>
<dbReference type="InterPro" id="IPR026444">
    <property type="entry name" value="Secre_tail"/>
</dbReference>
<feature type="signal peptide" evidence="1">
    <location>
        <begin position="1"/>
        <end position="21"/>
    </location>
</feature>
<organism evidence="2 3">
    <name type="scientific">Pedobacter helvus</name>
    <dbReference type="NCBI Taxonomy" id="2563444"/>
    <lineage>
        <taxon>Bacteria</taxon>
        <taxon>Pseudomonadati</taxon>
        <taxon>Bacteroidota</taxon>
        <taxon>Sphingobacteriia</taxon>
        <taxon>Sphingobacteriales</taxon>
        <taxon>Sphingobacteriaceae</taxon>
        <taxon>Pedobacter</taxon>
    </lineage>
</organism>
<evidence type="ECO:0000313" key="3">
    <source>
        <dbReference type="Proteomes" id="UP001517367"/>
    </source>
</evidence>
<feature type="chain" id="PRO_5047464660" evidence="1">
    <location>
        <begin position="22"/>
        <end position="475"/>
    </location>
</feature>
<protein>
    <submittedName>
        <fullName evidence="2">T9SS type A sorting domain-containing protein</fullName>
    </submittedName>
</protein>
<sequence length="475" mass="51235">MKKISLLIVLLLSIQFYKADAQGAWTNENATAFTCNFGAVAGTYNATTTAKSSVSTSTIANFLPSPASGFARVYTGNSNNGGFALTGLSSLTLTASNGTAVTATNKMSVYNLSNAEAIASYFFTISFNNTDASTGAITFAIGNSANSTENNNIFNDGNNLQGAAATGVFTYLRWDMSPTTIAFSYRKGSDYSAQTINSATFTKTGGPYNVEIYANNHASATGEYTRNSTQYTVASGKFHIWVNNARIGADFDATTEVARGLALNSLLLQGIRSTSGTLAPINISDLSVKHTVGGTLPVTFVDFSATKNTNGALLKWRTSSEIDNDYFQLLRKTETSKVFEPIAKIAAKSNTNSINNYAYTDFNPAVANNYYQIKQVDKDGKTSTFDKIVALNFELGAEINFSKTGDVLRIVANSSTEGNGNVMITDLSGNKVLTRKIRYNKQLNHYEYNLAMLPAGAYVTRIIMDNKSRSFKFIK</sequence>